<dbReference type="RefSeq" id="YP_007877887.1">
    <property type="nucleotide sequence ID" value="NC_021072.1"/>
</dbReference>
<dbReference type="Pfam" id="PF13759">
    <property type="entry name" value="2OG-FeII_Oxy_5"/>
    <property type="match status" value="1"/>
</dbReference>
<keyword evidence="2" id="KW-1185">Reference proteome</keyword>
<dbReference type="KEGG" id="vg:15312313"/>
<reference evidence="1 2" key="1">
    <citation type="submission" date="2010-11" db="EMBL/GenBank/DDBJ databases">
        <title>The Genome Sequence of Cyanophage Syn30.</title>
        <authorList>
            <consortium name="The Broad Institute Genome Sequencing Platform"/>
            <person name="Henn M.R."/>
            <person name="Sullivan M.S."/>
            <person name="Osburne M.S."/>
            <person name="Levin J."/>
            <person name="Malboeuf C."/>
            <person name="Casali M."/>
            <person name="Russ C."/>
            <person name="Lennon N."/>
            <person name="Chapman S.B."/>
            <person name="Erlich R."/>
            <person name="Young S.K."/>
            <person name="Yandava C."/>
            <person name="Zeng Q."/>
            <person name="Alvarado L."/>
            <person name="Anderson S."/>
            <person name="Berlin A."/>
            <person name="Chen Z."/>
            <person name="Freedman E."/>
            <person name="Gellesch M."/>
            <person name="Goldberg J."/>
            <person name="Green L."/>
            <person name="Griggs A."/>
            <person name="Gujja S."/>
            <person name="Heilman E.R."/>
            <person name="Heiman D."/>
            <person name="Hollinger A."/>
            <person name="Howarth C."/>
            <person name="Larson L."/>
            <person name="Mehta T."/>
            <person name="Pearson M."/>
            <person name="Roberts A."/>
            <person name="Ryan E."/>
            <person name="Saif S."/>
            <person name="Shea T."/>
            <person name="Shenoy N."/>
            <person name="Sisk P."/>
            <person name="Stolte C."/>
            <person name="Sykes S."/>
            <person name="White J."/>
            <person name="Yu Q."/>
            <person name="Coleman M.L."/>
            <person name="Huang K.H."/>
            <person name="Weigele P.R."/>
            <person name="DeFrancesco A.S."/>
            <person name="Kern S.E."/>
            <person name="Thompson L.R."/>
            <person name="Fu R."/>
            <person name="Hombeck B."/>
            <person name="Chisholm S.W."/>
            <person name="Haas B."/>
            <person name="Nusbaum C."/>
            <person name="Birren B."/>
        </authorList>
    </citation>
    <scope>NUCLEOTIDE SEQUENCE [LARGE SCALE GENOMIC DNA]</scope>
    <source>
        <strain evidence="1 2">Syn30</strain>
    </source>
</reference>
<gene>
    <name evidence="1" type="ORF">CPRG_00123</name>
</gene>
<dbReference type="OrthoDB" id="12155at10239"/>
<evidence type="ECO:0000313" key="1">
    <source>
        <dbReference type="EMBL" id="AGH56207.1"/>
    </source>
</evidence>
<sequence length="188" mass="21358">MLLNNSPMFSVPLIHIKVNNWKSKKIKLLSLIDESLLHPADGGMDLVTNDYRPQYDDPDLMGMHNINVQNILEEEIREFMNASGSTSVEILMSWFETCNKTEWHGIHNHGPVGYSAVCFIQYNPEVHKPTQFVSPFSNFVTGSIIEHSPSDVDEGSLIFFPASIHHYTLPNVSDEVRIIMSFNLKINV</sequence>
<protein>
    <submittedName>
        <fullName evidence="1">Uncharacterized protein</fullName>
    </submittedName>
</protein>
<organism evidence="1 2">
    <name type="scientific">Synechococcus phage Syn30</name>
    <dbReference type="NCBI Taxonomy" id="536474"/>
    <lineage>
        <taxon>Viruses</taxon>
        <taxon>Duplodnaviria</taxon>
        <taxon>Heunggongvirae</taxon>
        <taxon>Uroviricota</taxon>
        <taxon>Caudoviricetes</taxon>
        <taxon>Pantevenvirales</taxon>
        <taxon>Kyanoviridae</taxon>
        <taxon>Leucotheavirus</taxon>
        <taxon>Leucotheavirus syn30</taxon>
    </lineage>
</organism>
<dbReference type="Proteomes" id="UP000203676">
    <property type="component" value="Segment"/>
</dbReference>
<dbReference type="InterPro" id="IPR012668">
    <property type="entry name" value="CHP02466"/>
</dbReference>
<name>M4SIR5_9CAUD</name>
<dbReference type="Gene3D" id="2.60.120.620">
    <property type="entry name" value="q2cbj1_9rhob like domain"/>
    <property type="match status" value="1"/>
</dbReference>
<evidence type="ECO:0000313" key="2">
    <source>
        <dbReference type="Proteomes" id="UP000203676"/>
    </source>
</evidence>
<dbReference type="GeneID" id="15312313"/>
<dbReference type="EMBL" id="HQ634189">
    <property type="protein sequence ID" value="AGH56207.1"/>
    <property type="molecule type" value="Genomic_DNA"/>
</dbReference>
<accession>M4SIR5</accession>
<proteinExistence type="predicted"/>